<dbReference type="RefSeq" id="WP_211905911.1">
    <property type="nucleotide sequence ID" value="NZ_CP046730.1"/>
</dbReference>
<evidence type="ECO:0000313" key="3">
    <source>
        <dbReference type="EMBL" id="QUP56041.1"/>
    </source>
</evidence>
<dbReference type="InterPro" id="IPR036291">
    <property type="entry name" value="NAD(P)-bd_dom_sf"/>
</dbReference>
<geneLocation type="plasmid" evidence="3 4">
    <name>pLLRS-1</name>
</geneLocation>
<gene>
    <name evidence="3" type="ORF">GO998_20200</name>
</gene>
<protein>
    <submittedName>
        <fullName evidence="3">NAD(P)H-binding protein</fullName>
    </submittedName>
</protein>
<dbReference type="SUPFAM" id="SSF51735">
    <property type="entry name" value="NAD(P)-binding Rossmann-fold domains"/>
    <property type="match status" value="1"/>
</dbReference>
<dbReference type="EMBL" id="CP046730">
    <property type="protein sequence ID" value="QUP56041.1"/>
    <property type="molecule type" value="Genomic_DNA"/>
</dbReference>
<evidence type="ECO:0000256" key="1">
    <source>
        <dbReference type="SAM" id="MobiDB-lite"/>
    </source>
</evidence>
<name>A0ABX7ZKZ7_9RALS</name>
<dbReference type="PANTHER" id="PTHR15020:SF50">
    <property type="entry name" value="UPF0659 PROTEIN YMR090W"/>
    <property type="match status" value="1"/>
</dbReference>
<reference evidence="3 4" key="1">
    <citation type="journal article" date="2021" name="Phytopathology">
        <title>Complete genome sequence of Ralstonia syzygii subsp. indonesiensis strain LLRS-1, isolated from wilted tobacco in China.</title>
        <authorList>
            <person name="Lu C.H."/>
            <person name="Li J.Y."/>
            <person name="Mi M.G."/>
            <person name="Lin Z.L."/>
            <person name="Jiang N."/>
            <person name="Gai X."/>
            <person name="Ma J.H."/>
            <person name="Lei L.P."/>
            <person name="Xia Z.Y."/>
        </authorList>
    </citation>
    <scope>NUCLEOTIDE SEQUENCE [LARGE SCALE GENOMIC DNA]</scope>
    <source>
        <strain evidence="3 4">LLRS-1</strain>
    </source>
</reference>
<dbReference type="PANTHER" id="PTHR15020">
    <property type="entry name" value="FLAVIN REDUCTASE-RELATED"/>
    <property type="match status" value="1"/>
</dbReference>
<dbReference type="InterPro" id="IPR016040">
    <property type="entry name" value="NAD(P)-bd_dom"/>
</dbReference>
<dbReference type="Gene3D" id="3.40.50.720">
    <property type="entry name" value="NAD(P)-binding Rossmann-like Domain"/>
    <property type="match status" value="1"/>
</dbReference>
<feature type="region of interest" description="Disordered" evidence="1">
    <location>
        <begin position="80"/>
        <end position="113"/>
    </location>
</feature>
<keyword evidence="4" id="KW-1185">Reference proteome</keyword>
<organism evidence="3 4">
    <name type="scientific">Ralstonia syzygii</name>
    <dbReference type="NCBI Taxonomy" id="28097"/>
    <lineage>
        <taxon>Bacteria</taxon>
        <taxon>Pseudomonadati</taxon>
        <taxon>Pseudomonadota</taxon>
        <taxon>Betaproteobacteria</taxon>
        <taxon>Burkholderiales</taxon>
        <taxon>Burkholderiaceae</taxon>
        <taxon>Ralstonia</taxon>
        <taxon>Ralstonia solanacearum species complex</taxon>
    </lineage>
</organism>
<keyword evidence="3" id="KW-0614">Plasmid</keyword>
<dbReference type="Pfam" id="PF13460">
    <property type="entry name" value="NAD_binding_10"/>
    <property type="match status" value="1"/>
</dbReference>
<dbReference type="Proteomes" id="UP000677898">
    <property type="component" value="Plasmid pLLRS-1"/>
</dbReference>
<evidence type="ECO:0000259" key="2">
    <source>
        <dbReference type="Pfam" id="PF13460"/>
    </source>
</evidence>
<accession>A0ABX7ZKZ7</accession>
<feature type="domain" description="NAD(P)-binding" evidence="2">
    <location>
        <begin position="12"/>
        <end position="81"/>
    </location>
</feature>
<proteinExistence type="predicted"/>
<evidence type="ECO:0000313" key="4">
    <source>
        <dbReference type="Proteomes" id="UP000677898"/>
    </source>
</evidence>
<sequence>MSPAPLKILVVGATGSIGRLVVAQALRQGHAVRALVRDLARAGSLPEQVQRVVGDLTRPETLAAAVDGIDAIVLTHGSDGGGHGACARARRPGAALDRRTFFSPPDSSLRRLH</sequence>